<dbReference type="RefSeq" id="WP_065157425.1">
    <property type="nucleotide sequence ID" value="NZ_LZLQ01000024.1"/>
</dbReference>
<comment type="caution">
    <text evidence="5">The sequence shown here is derived from an EMBL/GenBank/DDBJ whole genome shotgun (WGS) entry which is preliminary data.</text>
</comment>
<name>A0A1A3NAA1_MYCAS</name>
<proteinExistence type="predicted"/>
<dbReference type="AlphaFoldDB" id="A0A1A3NAA1"/>
<gene>
    <name evidence="5" type="ORF">A5636_02295</name>
</gene>
<dbReference type="Proteomes" id="UP000093629">
    <property type="component" value="Unassembled WGS sequence"/>
</dbReference>
<evidence type="ECO:0000313" key="6">
    <source>
        <dbReference type="Proteomes" id="UP000093629"/>
    </source>
</evidence>
<evidence type="ECO:0000313" key="5">
    <source>
        <dbReference type="EMBL" id="OBK18721.1"/>
    </source>
</evidence>
<sequence length="266" mass="28294">MKRRPAPSTAAGSRALTFQVEAEAAEAEARAAAARARAIRARREAEAVTSEEADNQTRGPATEEAVTAVVDTRSVDADADGLAGQGAELWPVAPPARGRGLLIRPRLFLVASVLAVMVSLAAIGAGVEMMVLHKNAVLERQRVAEYAAAARKAVVTLTSLDYEHAKEGVQRILEISTGTFKDDFLKSAEDFTDTLRESKVISHGSVRASAVDLDSVTANSAVVLVASTSEVTNAAGVKQDPRKYRLIVTVTREGGQLKMSRVEFIQ</sequence>
<keyword evidence="6" id="KW-1185">Reference proteome</keyword>
<evidence type="ECO:0000256" key="2">
    <source>
        <dbReference type="ARBA" id="ARBA00023136"/>
    </source>
</evidence>
<protein>
    <recommendedName>
        <fullName evidence="7">Mammalian cell entry protein</fullName>
    </recommendedName>
</protein>
<comment type="subcellular location">
    <subcellularLocation>
        <location evidence="1">Membrane</location>
    </subcellularLocation>
</comment>
<dbReference type="PANTHER" id="PTHR37042">
    <property type="entry name" value="OUTER MEMBRANE PROTEIN RV1973"/>
    <property type="match status" value="1"/>
</dbReference>
<accession>A0A1A3NAA1</accession>
<evidence type="ECO:0000256" key="1">
    <source>
        <dbReference type="ARBA" id="ARBA00004370"/>
    </source>
</evidence>
<keyword evidence="4" id="KW-1133">Transmembrane helix</keyword>
<keyword evidence="2 4" id="KW-0472">Membrane</keyword>
<organism evidence="5 6">
    <name type="scientific">Mycobacterium asiaticum</name>
    <dbReference type="NCBI Taxonomy" id="1790"/>
    <lineage>
        <taxon>Bacteria</taxon>
        <taxon>Bacillati</taxon>
        <taxon>Actinomycetota</taxon>
        <taxon>Actinomycetes</taxon>
        <taxon>Mycobacteriales</taxon>
        <taxon>Mycobacteriaceae</taxon>
        <taxon>Mycobacterium</taxon>
    </lineage>
</organism>
<evidence type="ECO:0000256" key="3">
    <source>
        <dbReference type="SAM" id="MobiDB-lite"/>
    </source>
</evidence>
<feature type="region of interest" description="Disordered" evidence="3">
    <location>
        <begin position="43"/>
        <end position="64"/>
    </location>
</feature>
<dbReference type="PANTHER" id="PTHR37042:SF4">
    <property type="entry name" value="OUTER MEMBRANE PROTEIN RV1973"/>
    <property type="match status" value="1"/>
</dbReference>
<feature type="transmembrane region" description="Helical" evidence="4">
    <location>
        <begin position="107"/>
        <end position="132"/>
    </location>
</feature>
<dbReference type="OrthoDB" id="4774723at2"/>
<keyword evidence="4" id="KW-0812">Transmembrane</keyword>
<evidence type="ECO:0008006" key="7">
    <source>
        <dbReference type="Google" id="ProtNLM"/>
    </source>
</evidence>
<reference evidence="5 6" key="1">
    <citation type="submission" date="2016-06" db="EMBL/GenBank/DDBJ databases">
        <authorList>
            <person name="Kjaerup R.B."/>
            <person name="Dalgaard T.S."/>
            <person name="Juul-Madsen H.R."/>
        </authorList>
    </citation>
    <scope>NUCLEOTIDE SEQUENCE [LARGE SCALE GENOMIC DNA]</scope>
    <source>
        <strain evidence="5 6">1245139.5</strain>
    </source>
</reference>
<evidence type="ECO:0000256" key="4">
    <source>
        <dbReference type="SAM" id="Phobius"/>
    </source>
</evidence>
<dbReference type="EMBL" id="LZLQ01000024">
    <property type="protein sequence ID" value="OBK18721.1"/>
    <property type="molecule type" value="Genomic_DNA"/>
</dbReference>
<dbReference type="GO" id="GO:0016020">
    <property type="term" value="C:membrane"/>
    <property type="evidence" value="ECO:0007669"/>
    <property type="project" value="UniProtKB-SubCell"/>
</dbReference>